<keyword evidence="2" id="KW-1185">Reference proteome</keyword>
<protein>
    <submittedName>
        <fullName evidence="1">Uncharacterized protein</fullName>
    </submittedName>
</protein>
<accession>A0A5B7DJM0</accession>
<sequence>MKSLSGPLLQDDKRQSPTAGQKDYEIILRVELVDKNGFGRDHTAHHQDAAGPVVPHEEDERMVHFEVLVPKSPHLVAAGVLGVGVVFARLPHLHHQPATQTPTSAQVFDSHHIATCVPKRVGFLTLHHFTIVEVNGEF</sequence>
<evidence type="ECO:0000313" key="1">
    <source>
        <dbReference type="EMBL" id="MPC21269.1"/>
    </source>
</evidence>
<reference evidence="1 2" key="1">
    <citation type="submission" date="2019-05" db="EMBL/GenBank/DDBJ databases">
        <title>Another draft genome of Portunus trituberculatus and its Hox gene families provides insights of decapod evolution.</title>
        <authorList>
            <person name="Jeong J.-H."/>
            <person name="Song I."/>
            <person name="Kim S."/>
            <person name="Choi T."/>
            <person name="Kim D."/>
            <person name="Ryu S."/>
            <person name="Kim W."/>
        </authorList>
    </citation>
    <scope>NUCLEOTIDE SEQUENCE [LARGE SCALE GENOMIC DNA]</scope>
    <source>
        <tissue evidence="1">Muscle</tissue>
    </source>
</reference>
<name>A0A5B7DJM0_PORTR</name>
<comment type="caution">
    <text evidence="1">The sequence shown here is derived from an EMBL/GenBank/DDBJ whole genome shotgun (WGS) entry which is preliminary data.</text>
</comment>
<dbReference type="AlphaFoldDB" id="A0A5B7DJM0"/>
<evidence type="ECO:0000313" key="2">
    <source>
        <dbReference type="Proteomes" id="UP000324222"/>
    </source>
</evidence>
<gene>
    <name evidence="1" type="ORF">E2C01_014250</name>
</gene>
<organism evidence="1 2">
    <name type="scientific">Portunus trituberculatus</name>
    <name type="common">Swimming crab</name>
    <name type="synonym">Neptunus trituberculatus</name>
    <dbReference type="NCBI Taxonomy" id="210409"/>
    <lineage>
        <taxon>Eukaryota</taxon>
        <taxon>Metazoa</taxon>
        <taxon>Ecdysozoa</taxon>
        <taxon>Arthropoda</taxon>
        <taxon>Crustacea</taxon>
        <taxon>Multicrustacea</taxon>
        <taxon>Malacostraca</taxon>
        <taxon>Eumalacostraca</taxon>
        <taxon>Eucarida</taxon>
        <taxon>Decapoda</taxon>
        <taxon>Pleocyemata</taxon>
        <taxon>Brachyura</taxon>
        <taxon>Eubrachyura</taxon>
        <taxon>Portunoidea</taxon>
        <taxon>Portunidae</taxon>
        <taxon>Portuninae</taxon>
        <taxon>Portunus</taxon>
    </lineage>
</organism>
<dbReference type="EMBL" id="VSRR010000958">
    <property type="protein sequence ID" value="MPC21269.1"/>
    <property type="molecule type" value="Genomic_DNA"/>
</dbReference>
<dbReference type="Proteomes" id="UP000324222">
    <property type="component" value="Unassembled WGS sequence"/>
</dbReference>
<proteinExistence type="predicted"/>